<feature type="non-terminal residue" evidence="2">
    <location>
        <position position="84"/>
    </location>
</feature>
<comment type="caution">
    <text evidence="2">The sequence shown here is derived from an EMBL/GenBank/DDBJ whole genome shotgun (WGS) entry which is preliminary data.</text>
</comment>
<feature type="region of interest" description="Disordered" evidence="1">
    <location>
        <begin position="26"/>
        <end position="84"/>
    </location>
</feature>
<feature type="non-terminal residue" evidence="2">
    <location>
        <position position="1"/>
    </location>
</feature>
<name>A0AAV5VUE9_9BILA</name>
<dbReference type="EMBL" id="BTSY01000004">
    <property type="protein sequence ID" value="GMT22019.1"/>
    <property type="molecule type" value="Genomic_DNA"/>
</dbReference>
<accession>A0AAV5VUE9</accession>
<evidence type="ECO:0000256" key="1">
    <source>
        <dbReference type="SAM" id="MobiDB-lite"/>
    </source>
</evidence>
<reference evidence="2" key="1">
    <citation type="submission" date="2023-10" db="EMBL/GenBank/DDBJ databases">
        <title>Genome assembly of Pristionchus species.</title>
        <authorList>
            <person name="Yoshida K."/>
            <person name="Sommer R.J."/>
        </authorList>
    </citation>
    <scope>NUCLEOTIDE SEQUENCE</scope>
    <source>
        <strain evidence="2">RS5133</strain>
    </source>
</reference>
<evidence type="ECO:0000313" key="3">
    <source>
        <dbReference type="Proteomes" id="UP001432322"/>
    </source>
</evidence>
<sequence>GVYCASFDDGKSTVATSLLSSAIGRPSLHHTASSSGSTVVSPYDVHSQYGRGGRRDDQSGRNENKNNREHSRDVEGEGAKEGER</sequence>
<proteinExistence type="predicted"/>
<feature type="compositionally biased region" description="Basic and acidic residues" evidence="1">
    <location>
        <begin position="53"/>
        <end position="84"/>
    </location>
</feature>
<organism evidence="2 3">
    <name type="scientific">Pristionchus fissidentatus</name>
    <dbReference type="NCBI Taxonomy" id="1538716"/>
    <lineage>
        <taxon>Eukaryota</taxon>
        <taxon>Metazoa</taxon>
        <taxon>Ecdysozoa</taxon>
        <taxon>Nematoda</taxon>
        <taxon>Chromadorea</taxon>
        <taxon>Rhabditida</taxon>
        <taxon>Rhabditina</taxon>
        <taxon>Diplogasteromorpha</taxon>
        <taxon>Diplogasteroidea</taxon>
        <taxon>Neodiplogasteridae</taxon>
        <taxon>Pristionchus</taxon>
    </lineage>
</organism>
<feature type="compositionally biased region" description="Polar residues" evidence="1">
    <location>
        <begin position="30"/>
        <end position="40"/>
    </location>
</feature>
<gene>
    <name evidence="2" type="ORF">PFISCL1PPCAC_13316</name>
</gene>
<evidence type="ECO:0000313" key="2">
    <source>
        <dbReference type="EMBL" id="GMT22019.1"/>
    </source>
</evidence>
<dbReference type="Proteomes" id="UP001432322">
    <property type="component" value="Unassembled WGS sequence"/>
</dbReference>
<keyword evidence="3" id="KW-1185">Reference proteome</keyword>
<protein>
    <submittedName>
        <fullName evidence="2">Uncharacterized protein</fullName>
    </submittedName>
</protein>
<dbReference type="AlphaFoldDB" id="A0AAV5VUE9"/>